<evidence type="ECO:0000313" key="3">
    <source>
        <dbReference type="Proteomes" id="UP000299102"/>
    </source>
</evidence>
<organism evidence="2 3">
    <name type="scientific">Eumeta variegata</name>
    <name type="common">Bagworm moth</name>
    <name type="synonym">Eumeta japonica</name>
    <dbReference type="NCBI Taxonomy" id="151549"/>
    <lineage>
        <taxon>Eukaryota</taxon>
        <taxon>Metazoa</taxon>
        <taxon>Ecdysozoa</taxon>
        <taxon>Arthropoda</taxon>
        <taxon>Hexapoda</taxon>
        <taxon>Insecta</taxon>
        <taxon>Pterygota</taxon>
        <taxon>Neoptera</taxon>
        <taxon>Endopterygota</taxon>
        <taxon>Lepidoptera</taxon>
        <taxon>Glossata</taxon>
        <taxon>Ditrysia</taxon>
        <taxon>Tineoidea</taxon>
        <taxon>Psychidae</taxon>
        <taxon>Oiketicinae</taxon>
        <taxon>Eumeta</taxon>
    </lineage>
</organism>
<sequence length="225" mass="24927">MWDTIYAHRSPFANAIKISTNSTIVYDFIRSFDEATVKIKLQATVKLKLNLLGNRKYNKKTKTKALTCRNRDGEKNRDREERKCQNGRCGSPKPLCSVKVRHSFVLFAARSIAPRSSSFYVTGFRGCPRGRTRAVGPAPAPLDPPAAPRLGQALVSSSEDAERSRMTTERPSSGVGQHPAGVSLWCQVRECGGPGGRGSTPSYRFCAPLKYNKTLRLLIIKFIAH</sequence>
<dbReference type="Proteomes" id="UP000299102">
    <property type="component" value="Unassembled WGS sequence"/>
</dbReference>
<gene>
    <name evidence="2" type="ORF">EVAR_37107_1</name>
</gene>
<evidence type="ECO:0000313" key="2">
    <source>
        <dbReference type="EMBL" id="GBP65259.1"/>
    </source>
</evidence>
<dbReference type="EMBL" id="BGZK01000924">
    <property type="protein sequence ID" value="GBP65259.1"/>
    <property type="molecule type" value="Genomic_DNA"/>
</dbReference>
<comment type="caution">
    <text evidence="2">The sequence shown here is derived from an EMBL/GenBank/DDBJ whole genome shotgun (WGS) entry which is preliminary data.</text>
</comment>
<proteinExistence type="predicted"/>
<evidence type="ECO:0000256" key="1">
    <source>
        <dbReference type="SAM" id="MobiDB-lite"/>
    </source>
</evidence>
<protein>
    <submittedName>
        <fullName evidence="2">Uncharacterized protein</fullName>
    </submittedName>
</protein>
<accession>A0A4C1XSU7</accession>
<feature type="region of interest" description="Disordered" evidence="1">
    <location>
        <begin position="135"/>
        <end position="178"/>
    </location>
</feature>
<feature type="compositionally biased region" description="Pro residues" evidence="1">
    <location>
        <begin position="138"/>
        <end position="147"/>
    </location>
</feature>
<name>A0A4C1XSU7_EUMVA</name>
<reference evidence="2 3" key="1">
    <citation type="journal article" date="2019" name="Commun. Biol.">
        <title>The bagworm genome reveals a unique fibroin gene that provides high tensile strength.</title>
        <authorList>
            <person name="Kono N."/>
            <person name="Nakamura H."/>
            <person name="Ohtoshi R."/>
            <person name="Tomita M."/>
            <person name="Numata K."/>
            <person name="Arakawa K."/>
        </authorList>
    </citation>
    <scope>NUCLEOTIDE SEQUENCE [LARGE SCALE GENOMIC DNA]</scope>
</reference>
<dbReference type="AlphaFoldDB" id="A0A4C1XSU7"/>
<keyword evidence="3" id="KW-1185">Reference proteome</keyword>